<keyword evidence="2" id="KW-0949">S-adenosyl-L-methionine</keyword>
<accession>A0A3B1CEU6</accession>
<evidence type="ECO:0000256" key="3">
    <source>
        <dbReference type="ARBA" id="ARBA00022723"/>
    </source>
</evidence>
<dbReference type="SFLD" id="SFLDG01069">
    <property type="entry name" value="UPF0313"/>
    <property type="match status" value="1"/>
</dbReference>
<dbReference type="InterPro" id="IPR058240">
    <property type="entry name" value="rSAM_sf"/>
</dbReference>
<dbReference type="PANTHER" id="PTHR32331:SF0">
    <property type="entry name" value="UPF0313 PROTEIN YGIQ"/>
    <property type="match status" value="1"/>
</dbReference>
<dbReference type="SMART" id="SM00729">
    <property type="entry name" value="Elp3"/>
    <property type="match status" value="1"/>
</dbReference>
<dbReference type="InterPro" id="IPR022946">
    <property type="entry name" value="UPF0313"/>
</dbReference>
<dbReference type="InterPro" id="IPR023404">
    <property type="entry name" value="rSAM_horseshoe"/>
</dbReference>
<evidence type="ECO:0000256" key="1">
    <source>
        <dbReference type="ARBA" id="ARBA00022485"/>
    </source>
</evidence>
<dbReference type="Pfam" id="PF11842">
    <property type="entry name" value="DUF3362"/>
    <property type="match status" value="1"/>
</dbReference>
<dbReference type="SFLD" id="SFLDG01082">
    <property type="entry name" value="B12-binding_domain_containing"/>
    <property type="match status" value="1"/>
</dbReference>
<keyword evidence="5" id="KW-0411">Iron-sulfur</keyword>
<dbReference type="SFLD" id="SFLDS00029">
    <property type="entry name" value="Radical_SAM"/>
    <property type="match status" value="1"/>
</dbReference>
<dbReference type="GO" id="GO:0003824">
    <property type="term" value="F:catalytic activity"/>
    <property type="evidence" value="ECO:0007669"/>
    <property type="project" value="InterPro"/>
</dbReference>
<dbReference type="InterPro" id="IPR007197">
    <property type="entry name" value="rSAM"/>
</dbReference>
<gene>
    <name evidence="7" type="ORF">MNBD_NITROSPINAE03-723</name>
</gene>
<dbReference type="Pfam" id="PF04055">
    <property type="entry name" value="Radical_SAM"/>
    <property type="match status" value="1"/>
</dbReference>
<dbReference type="GO" id="GO:0046872">
    <property type="term" value="F:metal ion binding"/>
    <property type="evidence" value="ECO:0007669"/>
    <property type="project" value="UniProtKB-KW"/>
</dbReference>
<evidence type="ECO:0000256" key="5">
    <source>
        <dbReference type="ARBA" id="ARBA00023014"/>
    </source>
</evidence>
<sequence length="588" mass="65479">MNEKALPMTMDEALDRGWDSLDVILVTGDSYVDHPSFGVAVVGRYLQSLGLSVGLLASPDKDNIDDFKKLGCPNLFFGVTAGNLDSMIMLRTALNKHRSDDAYVAGGKAGRRPPRATLVYCNKLRQAYKGVGIVIGGLEASLRRFTHYDYWSDKVRRSILQDSKADLLVYGMAERPLDAIVTAMREGKSLKELKNIPGTAVMISNGELDAVDSRALEIPSYEAVISDKKEYAAASKQIHLNQNPYSARPLAQDHGDRYLLVNPPALPLSTEEIDGVYALPFTRRPHHAYSESIPAWEMIRDSIIAMRGCFGGCSFCSLTVHQGRAIQSRSKDSILKEVRRIAKMEDFKGYVSDIGGPTANMYEMVCGQPEVEAVCRRLSCVHPKVCSRLVTGHEPQIEMLEEARSIEGVKKVFISSGVRYDLANQSPEYIRQLACHHVSGQLKVAPEHCNSKVLGLMRKPSIESYEKFVKNFLAESKKAGLEQYVIPYFISAHPGCGIAEEVEMAEYLKERNIKPRQVQDFIPVPMTLSADIYYCGFDPISRREVKTDTGGKERRLHRALMQYFKPENEGDVSEALKRVGKKSLGQAT</sequence>
<dbReference type="InterPro" id="IPR006638">
    <property type="entry name" value="Elp3/MiaA/NifB-like_rSAM"/>
</dbReference>
<dbReference type="SUPFAM" id="SSF102114">
    <property type="entry name" value="Radical SAM enzymes"/>
    <property type="match status" value="1"/>
</dbReference>
<dbReference type="PANTHER" id="PTHR32331">
    <property type="entry name" value="UPF0313 PROTEIN YGIQ"/>
    <property type="match status" value="1"/>
</dbReference>
<evidence type="ECO:0000256" key="2">
    <source>
        <dbReference type="ARBA" id="ARBA00022691"/>
    </source>
</evidence>
<dbReference type="PROSITE" id="PS51918">
    <property type="entry name" value="RADICAL_SAM"/>
    <property type="match status" value="1"/>
</dbReference>
<organism evidence="7">
    <name type="scientific">hydrothermal vent metagenome</name>
    <dbReference type="NCBI Taxonomy" id="652676"/>
    <lineage>
        <taxon>unclassified sequences</taxon>
        <taxon>metagenomes</taxon>
        <taxon>ecological metagenomes</taxon>
    </lineage>
</organism>
<feature type="domain" description="Radical SAM core" evidence="6">
    <location>
        <begin position="295"/>
        <end position="567"/>
    </location>
</feature>
<evidence type="ECO:0000259" key="6">
    <source>
        <dbReference type="PROSITE" id="PS51918"/>
    </source>
</evidence>
<name>A0A3B1CEU6_9ZZZZ</name>
<reference evidence="7" key="1">
    <citation type="submission" date="2018-06" db="EMBL/GenBank/DDBJ databases">
        <authorList>
            <person name="Zhirakovskaya E."/>
        </authorList>
    </citation>
    <scope>NUCLEOTIDE SEQUENCE</scope>
</reference>
<dbReference type="HAMAP" id="MF_01251">
    <property type="entry name" value="UPF0313"/>
    <property type="match status" value="1"/>
</dbReference>
<keyword evidence="1" id="KW-0004">4Fe-4S</keyword>
<protein>
    <submittedName>
        <fullName evidence="7">UPF0313 [4Fe-4S] protein YgiQ</fullName>
    </submittedName>
</protein>
<dbReference type="AlphaFoldDB" id="A0A3B1CEU6"/>
<dbReference type="InterPro" id="IPR013704">
    <property type="entry name" value="UPF0313_N"/>
</dbReference>
<dbReference type="Pfam" id="PF08497">
    <property type="entry name" value="Radical_SAM_N"/>
    <property type="match status" value="1"/>
</dbReference>
<proteinExistence type="inferred from homology"/>
<dbReference type="GO" id="GO:0051539">
    <property type="term" value="F:4 iron, 4 sulfur cluster binding"/>
    <property type="evidence" value="ECO:0007669"/>
    <property type="project" value="UniProtKB-KW"/>
</dbReference>
<evidence type="ECO:0000313" key="7">
    <source>
        <dbReference type="EMBL" id="VAX25091.1"/>
    </source>
</evidence>
<dbReference type="EMBL" id="UOGB01000319">
    <property type="protein sequence ID" value="VAX25091.1"/>
    <property type="molecule type" value="Genomic_DNA"/>
</dbReference>
<dbReference type="Gene3D" id="3.80.30.20">
    <property type="entry name" value="tm_1862 like domain"/>
    <property type="match status" value="1"/>
</dbReference>
<keyword evidence="3" id="KW-0479">Metal-binding</keyword>
<dbReference type="InterPro" id="IPR024560">
    <property type="entry name" value="UPF0313_C"/>
</dbReference>
<keyword evidence="4" id="KW-0408">Iron</keyword>
<dbReference type="NCBIfam" id="TIGR03904">
    <property type="entry name" value="SAM_YgiQ"/>
    <property type="match status" value="1"/>
</dbReference>
<evidence type="ECO:0000256" key="4">
    <source>
        <dbReference type="ARBA" id="ARBA00023004"/>
    </source>
</evidence>